<accession>A0A7V0Z4H4</accession>
<keyword evidence="1" id="KW-0812">Transmembrane</keyword>
<evidence type="ECO:0000313" key="2">
    <source>
        <dbReference type="EMBL" id="HDY58460.1"/>
    </source>
</evidence>
<gene>
    <name evidence="2" type="ORF">ENP86_02765</name>
</gene>
<keyword evidence="1" id="KW-1133">Transmembrane helix</keyword>
<evidence type="ECO:0000256" key="1">
    <source>
        <dbReference type="SAM" id="Phobius"/>
    </source>
</evidence>
<name>A0A7V0Z4H4_UNCW3</name>
<reference evidence="2" key="1">
    <citation type="journal article" date="2020" name="mSystems">
        <title>Genome- and Community-Level Interaction Insights into Carbon Utilization and Element Cycling Functions of Hydrothermarchaeota in Hydrothermal Sediment.</title>
        <authorList>
            <person name="Zhou Z."/>
            <person name="Liu Y."/>
            <person name="Xu W."/>
            <person name="Pan J."/>
            <person name="Luo Z.H."/>
            <person name="Li M."/>
        </authorList>
    </citation>
    <scope>NUCLEOTIDE SEQUENCE [LARGE SCALE GENOMIC DNA]</scope>
    <source>
        <strain evidence="2">SpSt-258</strain>
    </source>
</reference>
<comment type="caution">
    <text evidence="2">The sequence shown here is derived from an EMBL/GenBank/DDBJ whole genome shotgun (WGS) entry which is preliminary data.</text>
</comment>
<keyword evidence="1" id="KW-0472">Membrane</keyword>
<sequence length="136" mass="15098">MIIFLLFLQINDGYLTVRAEKDGLPVFVDDDFIGNTPVIKYPLKPDEYNVGFFPQDSIENASYQFKGGDIGALWRIAKYGEGIVKVKIEPNKETIVELNYKAVRSAPSRAKAKVFSCLGGAFILGILATLGFQVIF</sequence>
<proteinExistence type="predicted"/>
<feature type="transmembrane region" description="Helical" evidence="1">
    <location>
        <begin position="114"/>
        <end position="135"/>
    </location>
</feature>
<organism evidence="2">
    <name type="scientific">candidate division WOR-3 bacterium</name>
    <dbReference type="NCBI Taxonomy" id="2052148"/>
    <lineage>
        <taxon>Bacteria</taxon>
        <taxon>Bacteria division WOR-3</taxon>
    </lineage>
</organism>
<protein>
    <recommendedName>
        <fullName evidence="3">PEGA domain-containing protein</fullName>
    </recommendedName>
</protein>
<evidence type="ECO:0008006" key="3">
    <source>
        <dbReference type="Google" id="ProtNLM"/>
    </source>
</evidence>
<dbReference type="AlphaFoldDB" id="A0A7V0Z4H4"/>
<dbReference type="EMBL" id="DSKY01000009">
    <property type="protein sequence ID" value="HDY58460.1"/>
    <property type="molecule type" value="Genomic_DNA"/>
</dbReference>